<proteinExistence type="predicted"/>
<evidence type="ECO:0000313" key="2">
    <source>
        <dbReference type="Proteomes" id="UP000499080"/>
    </source>
</evidence>
<gene>
    <name evidence="1" type="ORF">AVEN_47907_1</name>
</gene>
<accession>A0A4Y2IVP7</accession>
<name>A0A4Y2IVP7_ARAVE</name>
<dbReference type="AlphaFoldDB" id="A0A4Y2IVP7"/>
<protein>
    <submittedName>
        <fullName evidence="1">Uncharacterized protein</fullName>
    </submittedName>
</protein>
<dbReference type="Proteomes" id="UP000499080">
    <property type="component" value="Unassembled WGS sequence"/>
</dbReference>
<feature type="non-terminal residue" evidence="1">
    <location>
        <position position="1"/>
    </location>
</feature>
<evidence type="ECO:0000313" key="1">
    <source>
        <dbReference type="EMBL" id="GBM80992.1"/>
    </source>
</evidence>
<organism evidence="1 2">
    <name type="scientific">Araneus ventricosus</name>
    <name type="common">Orbweaver spider</name>
    <name type="synonym">Epeira ventricosa</name>
    <dbReference type="NCBI Taxonomy" id="182803"/>
    <lineage>
        <taxon>Eukaryota</taxon>
        <taxon>Metazoa</taxon>
        <taxon>Ecdysozoa</taxon>
        <taxon>Arthropoda</taxon>
        <taxon>Chelicerata</taxon>
        <taxon>Arachnida</taxon>
        <taxon>Araneae</taxon>
        <taxon>Araneomorphae</taxon>
        <taxon>Entelegynae</taxon>
        <taxon>Araneoidea</taxon>
        <taxon>Araneidae</taxon>
        <taxon>Araneus</taxon>
    </lineage>
</organism>
<dbReference type="EMBL" id="BGPR01187302">
    <property type="protein sequence ID" value="GBM80992.1"/>
    <property type="molecule type" value="Genomic_DNA"/>
</dbReference>
<sequence>NGTLITKLMSSPKNDKHLIARTEYKTRLYIVYERLVHVKYVGVKCPITGVEEKIGEYEALALVLFSTSFSGSKW</sequence>
<reference evidence="1 2" key="1">
    <citation type="journal article" date="2019" name="Sci. Rep.">
        <title>Orb-weaving spider Araneus ventricosus genome elucidates the spidroin gene catalogue.</title>
        <authorList>
            <person name="Kono N."/>
            <person name="Nakamura H."/>
            <person name="Ohtoshi R."/>
            <person name="Moran D.A.P."/>
            <person name="Shinohara A."/>
            <person name="Yoshida Y."/>
            <person name="Fujiwara M."/>
            <person name="Mori M."/>
            <person name="Tomita M."/>
            <person name="Arakawa K."/>
        </authorList>
    </citation>
    <scope>NUCLEOTIDE SEQUENCE [LARGE SCALE GENOMIC DNA]</scope>
</reference>
<comment type="caution">
    <text evidence="1">The sequence shown here is derived from an EMBL/GenBank/DDBJ whole genome shotgun (WGS) entry which is preliminary data.</text>
</comment>
<keyword evidence="2" id="KW-1185">Reference proteome</keyword>